<keyword evidence="1" id="KW-0962">Peroxisome biogenesis</keyword>
<evidence type="ECO:0000256" key="1">
    <source>
        <dbReference type="ARBA" id="ARBA00022593"/>
    </source>
</evidence>
<evidence type="ECO:0000256" key="2">
    <source>
        <dbReference type="ARBA" id="ARBA00023136"/>
    </source>
</evidence>
<feature type="compositionally biased region" description="Polar residues" evidence="5">
    <location>
        <begin position="1"/>
        <end position="15"/>
    </location>
</feature>
<evidence type="ECO:0008006" key="8">
    <source>
        <dbReference type="Google" id="ProtNLM"/>
    </source>
</evidence>
<dbReference type="InterPro" id="IPR008733">
    <property type="entry name" value="PEX11"/>
</dbReference>
<dbReference type="OMA" id="PLCVHWS"/>
<accession>A0A066VQ24</accession>
<feature type="region of interest" description="Disordered" evidence="5">
    <location>
        <begin position="226"/>
        <end position="257"/>
    </location>
</feature>
<dbReference type="PANTHER" id="PTHR12652">
    <property type="entry name" value="PEROXISOMAL BIOGENESIS FACTOR 11"/>
    <property type="match status" value="1"/>
</dbReference>
<sequence>MPTCNSNISGGSSSHALGAPRAVRTKAPRKRTAADEVLGCFVNVPPSPFLDHLIRYLSTWSGTDKMLMLTQYGSKVLIAILSLQHRLRLRLQGTRQYHAPHGGSSVAKRLAILGALCSDGRTLYRIWGVLPIVKWMIAMERQPPPTRLLHNIERIQGWSMLLYGPMEAVAYLGGKSIIGLTPSTQNKLWLASSRLWALYVMLQCLHLVEDNRMLRLRARALERTRGHPVQPGGRVRGGSSSISEKGGETEGYDECASARAEEQAITRSMWSELDLRKSAILNELWVNIGYLPLTIHWSLPGGMLNDATVGVFGLIAATAGFRNGWRASAEPKAPIMNVEGTA</sequence>
<dbReference type="HOGENOM" id="CLU_052213_3_0_1"/>
<dbReference type="Pfam" id="PF05648">
    <property type="entry name" value="PEX11"/>
    <property type="match status" value="1"/>
</dbReference>
<evidence type="ECO:0000256" key="3">
    <source>
        <dbReference type="ARBA" id="ARBA00023140"/>
    </source>
</evidence>
<evidence type="ECO:0000256" key="4">
    <source>
        <dbReference type="ARBA" id="ARBA00046271"/>
    </source>
</evidence>
<feature type="region of interest" description="Disordered" evidence="5">
    <location>
        <begin position="1"/>
        <end position="30"/>
    </location>
</feature>
<name>A0A066VQ24_TILAU</name>
<organism evidence="6 7">
    <name type="scientific">Tilletiaria anomala (strain ATCC 24038 / CBS 436.72 / UBC 951)</name>
    <dbReference type="NCBI Taxonomy" id="1037660"/>
    <lineage>
        <taxon>Eukaryota</taxon>
        <taxon>Fungi</taxon>
        <taxon>Dikarya</taxon>
        <taxon>Basidiomycota</taxon>
        <taxon>Ustilaginomycotina</taxon>
        <taxon>Exobasidiomycetes</taxon>
        <taxon>Georgefischeriales</taxon>
        <taxon>Tilletiariaceae</taxon>
        <taxon>Tilletiaria</taxon>
    </lineage>
</organism>
<dbReference type="RefSeq" id="XP_013241477.1">
    <property type="nucleotide sequence ID" value="XM_013386023.1"/>
</dbReference>
<dbReference type="PANTHER" id="PTHR12652:SF25">
    <property type="entry name" value="MICROBODY (PEROXISOME) PROLIFERATION PROTEIN PEROXIN 11C (EUROFUNG)"/>
    <property type="match status" value="1"/>
</dbReference>
<evidence type="ECO:0000313" key="7">
    <source>
        <dbReference type="Proteomes" id="UP000027361"/>
    </source>
</evidence>
<comment type="subcellular location">
    <subcellularLocation>
        <location evidence="4">Peroxisome membrane</location>
    </subcellularLocation>
</comment>
<dbReference type="GeneID" id="25265016"/>
<keyword evidence="2" id="KW-0472">Membrane</keyword>
<protein>
    <recommendedName>
        <fullName evidence="8">Peroxisomal biogenesis factor 11</fullName>
    </recommendedName>
</protein>
<proteinExistence type="predicted"/>
<keyword evidence="7" id="KW-1185">Reference proteome</keyword>
<dbReference type="InParanoid" id="A0A066VQ24"/>
<dbReference type="GO" id="GO:0005778">
    <property type="term" value="C:peroxisomal membrane"/>
    <property type="evidence" value="ECO:0007669"/>
    <property type="project" value="UniProtKB-SubCell"/>
</dbReference>
<comment type="caution">
    <text evidence="6">The sequence shown here is derived from an EMBL/GenBank/DDBJ whole genome shotgun (WGS) entry which is preliminary data.</text>
</comment>
<dbReference type="AlphaFoldDB" id="A0A066VQ24"/>
<keyword evidence="3" id="KW-0576">Peroxisome</keyword>
<dbReference type="GO" id="GO:0016559">
    <property type="term" value="P:peroxisome fission"/>
    <property type="evidence" value="ECO:0007669"/>
    <property type="project" value="InterPro"/>
</dbReference>
<dbReference type="OrthoDB" id="10005898at2759"/>
<reference evidence="6 7" key="1">
    <citation type="submission" date="2014-05" db="EMBL/GenBank/DDBJ databases">
        <title>Draft genome sequence of a rare smut relative, Tilletiaria anomala UBC 951.</title>
        <authorList>
            <consortium name="DOE Joint Genome Institute"/>
            <person name="Toome M."/>
            <person name="Kuo A."/>
            <person name="Henrissat B."/>
            <person name="Lipzen A."/>
            <person name="Tritt A."/>
            <person name="Yoshinaga Y."/>
            <person name="Zane M."/>
            <person name="Barry K."/>
            <person name="Grigoriev I.V."/>
            <person name="Spatafora J.W."/>
            <person name="Aimea M.C."/>
        </authorList>
    </citation>
    <scope>NUCLEOTIDE SEQUENCE [LARGE SCALE GENOMIC DNA]</scope>
    <source>
        <strain evidence="6 7">UBC 951</strain>
    </source>
</reference>
<dbReference type="STRING" id="1037660.A0A066VQ24"/>
<evidence type="ECO:0000256" key="5">
    <source>
        <dbReference type="SAM" id="MobiDB-lite"/>
    </source>
</evidence>
<dbReference type="EMBL" id="JMSN01000088">
    <property type="protein sequence ID" value="KDN40700.1"/>
    <property type="molecule type" value="Genomic_DNA"/>
</dbReference>
<evidence type="ECO:0000313" key="6">
    <source>
        <dbReference type="EMBL" id="KDN40700.1"/>
    </source>
</evidence>
<dbReference type="Proteomes" id="UP000027361">
    <property type="component" value="Unassembled WGS sequence"/>
</dbReference>
<gene>
    <name evidence="6" type="ORF">K437DRAFT_258568</name>
</gene>